<sequence length="429" mass="49036">MGDFNAILHDDDRINGSVVQESEVRDFKDCLLRLGLCEMKTIRREYTWTNGHVYSRIDKALANSAWMTSMNQLEVEIQNPRCSDHSPLVIEFAETNIRQPRPFKLMNHLAQHQNFQQSVQRGWSTPVSGKSMKKVWVQLKHVKAETKLLQMKEFSNIEQKIQDTRQQLEITEDQMWTCDKEEIKVEITSFYEALLGTTTSQLPVIRPDICALGNVLIRNQQLQLIAPVTPEDVWQALRGIEDLKAPGIDGFNAYFYKKAWPIVGAEVTTTVLQFFETGDIRSVQLLFSCFQEFSGASGLIDNKDKSSMYFGGVQDTIQDAILDVLGLKKGELPFKYLGVPGITRPAKTWKEELDWANRNARGKGPAATIYRMSFAVIVYQILVERNHRIFQAKSTEPHMITRRIVQGTFHSGSLKPKLNSKLADLNYYP</sequence>
<keyword evidence="2" id="KW-1185">Reference proteome</keyword>
<organism evidence="1 2">
    <name type="scientific">Capsicum annuum</name>
    <name type="common">Capsicum pepper</name>
    <dbReference type="NCBI Taxonomy" id="4072"/>
    <lineage>
        <taxon>Eukaryota</taxon>
        <taxon>Viridiplantae</taxon>
        <taxon>Streptophyta</taxon>
        <taxon>Embryophyta</taxon>
        <taxon>Tracheophyta</taxon>
        <taxon>Spermatophyta</taxon>
        <taxon>Magnoliopsida</taxon>
        <taxon>eudicotyledons</taxon>
        <taxon>Gunneridae</taxon>
        <taxon>Pentapetalae</taxon>
        <taxon>asterids</taxon>
        <taxon>lamiids</taxon>
        <taxon>Solanales</taxon>
        <taxon>Solanaceae</taxon>
        <taxon>Solanoideae</taxon>
        <taxon>Capsiceae</taxon>
        <taxon>Capsicum</taxon>
    </lineage>
</organism>
<dbReference type="EMBL" id="AYRZ02000012">
    <property type="protein sequence ID" value="PHT66446.1"/>
    <property type="molecule type" value="Genomic_DNA"/>
</dbReference>
<proteinExistence type="predicted"/>
<dbReference type="PANTHER" id="PTHR33710">
    <property type="entry name" value="BNAC02G09200D PROTEIN"/>
    <property type="match status" value="1"/>
</dbReference>
<evidence type="ECO:0000313" key="2">
    <source>
        <dbReference type="Proteomes" id="UP000222542"/>
    </source>
</evidence>
<dbReference type="STRING" id="4072.A0A2G2Y9J9"/>
<gene>
    <name evidence="1" type="ORF">T459_30871</name>
</gene>
<reference evidence="1 2" key="2">
    <citation type="journal article" date="2017" name="Genome Biol.">
        <title>New reference genome sequences of hot pepper reveal the massive evolution of plant disease-resistance genes by retroduplication.</title>
        <authorList>
            <person name="Kim S."/>
            <person name="Park J."/>
            <person name="Yeom S.I."/>
            <person name="Kim Y.M."/>
            <person name="Seo E."/>
            <person name="Kim K.T."/>
            <person name="Kim M.S."/>
            <person name="Lee J.M."/>
            <person name="Cheong K."/>
            <person name="Shin H.S."/>
            <person name="Kim S.B."/>
            <person name="Han K."/>
            <person name="Lee J."/>
            <person name="Park M."/>
            <person name="Lee H.A."/>
            <person name="Lee H.Y."/>
            <person name="Lee Y."/>
            <person name="Oh S."/>
            <person name="Lee J.H."/>
            <person name="Choi E."/>
            <person name="Choi E."/>
            <person name="Lee S.E."/>
            <person name="Jeon J."/>
            <person name="Kim H."/>
            <person name="Choi G."/>
            <person name="Song H."/>
            <person name="Lee J."/>
            <person name="Lee S.C."/>
            <person name="Kwon J.K."/>
            <person name="Lee H.Y."/>
            <person name="Koo N."/>
            <person name="Hong Y."/>
            <person name="Kim R.W."/>
            <person name="Kang W.H."/>
            <person name="Huh J.H."/>
            <person name="Kang B.C."/>
            <person name="Yang T.J."/>
            <person name="Lee Y.H."/>
            <person name="Bennetzen J.L."/>
            <person name="Choi D."/>
        </authorList>
    </citation>
    <scope>NUCLEOTIDE SEQUENCE [LARGE SCALE GENOMIC DNA]</scope>
    <source>
        <strain evidence="2">cv. CM334</strain>
    </source>
</reference>
<reference evidence="1 2" key="1">
    <citation type="journal article" date="2014" name="Nat. Genet.">
        <title>Genome sequence of the hot pepper provides insights into the evolution of pungency in Capsicum species.</title>
        <authorList>
            <person name="Kim S."/>
            <person name="Park M."/>
            <person name="Yeom S.I."/>
            <person name="Kim Y.M."/>
            <person name="Lee J.M."/>
            <person name="Lee H.A."/>
            <person name="Seo E."/>
            <person name="Choi J."/>
            <person name="Cheong K."/>
            <person name="Kim K.T."/>
            <person name="Jung K."/>
            <person name="Lee G.W."/>
            <person name="Oh S.K."/>
            <person name="Bae C."/>
            <person name="Kim S.B."/>
            <person name="Lee H.Y."/>
            <person name="Kim S.Y."/>
            <person name="Kim M.S."/>
            <person name="Kang B.C."/>
            <person name="Jo Y.D."/>
            <person name="Yang H.B."/>
            <person name="Jeong H.J."/>
            <person name="Kang W.H."/>
            <person name="Kwon J.K."/>
            <person name="Shin C."/>
            <person name="Lim J.Y."/>
            <person name="Park J.H."/>
            <person name="Huh J.H."/>
            <person name="Kim J.S."/>
            <person name="Kim B.D."/>
            <person name="Cohen O."/>
            <person name="Paran I."/>
            <person name="Suh M.C."/>
            <person name="Lee S.B."/>
            <person name="Kim Y.K."/>
            <person name="Shin Y."/>
            <person name="Noh S.J."/>
            <person name="Park J."/>
            <person name="Seo Y.S."/>
            <person name="Kwon S.Y."/>
            <person name="Kim H.A."/>
            <person name="Park J.M."/>
            <person name="Kim H.J."/>
            <person name="Choi S.B."/>
            <person name="Bosland P.W."/>
            <person name="Reeves G."/>
            <person name="Jo S.H."/>
            <person name="Lee B.W."/>
            <person name="Cho H.T."/>
            <person name="Choi H.S."/>
            <person name="Lee M.S."/>
            <person name="Yu Y."/>
            <person name="Do Choi Y."/>
            <person name="Park B.S."/>
            <person name="van Deynze A."/>
            <person name="Ashrafi H."/>
            <person name="Hill T."/>
            <person name="Kim W.T."/>
            <person name="Pai H.S."/>
            <person name="Ahn H.K."/>
            <person name="Yeam I."/>
            <person name="Giovannoni J.J."/>
            <person name="Rose J.K."/>
            <person name="Sorensen I."/>
            <person name="Lee S.J."/>
            <person name="Kim R.W."/>
            <person name="Choi I.Y."/>
            <person name="Choi B.S."/>
            <person name="Lim J.S."/>
            <person name="Lee Y.H."/>
            <person name="Choi D."/>
        </authorList>
    </citation>
    <scope>NUCLEOTIDE SEQUENCE [LARGE SCALE GENOMIC DNA]</scope>
    <source>
        <strain evidence="2">cv. CM334</strain>
    </source>
</reference>
<dbReference type="Gramene" id="PHT66446">
    <property type="protein sequence ID" value="PHT66446"/>
    <property type="gene ID" value="T459_30871"/>
</dbReference>
<comment type="caution">
    <text evidence="1">The sequence shown here is derived from an EMBL/GenBank/DDBJ whole genome shotgun (WGS) entry which is preliminary data.</text>
</comment>
<name>A0A2G2Y9J9_CAPAN</name>
<dbReference type="PANTHER" id="PTHR33710:SF65">
    <property type="entry name" value="ENDONUCLEASE_EXONUCLEASE_PHOSPHATASE"/>
    <property type="match status" value="1"/>
</dbReference>
<evidence type="ECO:0008006" key="3">
    <source>
        <dbReference type="Google" id="ProtNLM"/>
    </source>
</evidence>
<dbReference type="Proteomes" id="UP000222542">
    <property type="component" value="Unassembled WGS sequence"/>
</dbReference>
<protein>
    <recommendedName>
        <fullName evidence="3">Reverse transcriptase domain-containing protein</fullName>
    </recommendedName>
</protein>
<accession>A0A2G2Y9J9</accession>
<dbReference type="AlphaFoldDB" id="A0A2G2Y9J9"/>
<dbReference type="OMA" id="REYTWTN"/>
<evidence type="ECO:0000313" key="1">
    <source>
        <dbReference type="EMBL" id="PHT66446.1"/>
    </source>
</evidence>
<dbReference type="Gene3D" id="3.60.10.10">
    <property type="entry name" value="Endonuclease/exonuclease/phosphatase"/>
    <property type="match status" value="1"/>
</dbReference>
<dbReference type="InterPro" id="IPR036691">
    <property type="entry name" value="Endo/exonu/phosph_ase_sf"/>
</dbReference>
<dbReference type="SUPFAM" id="SSF56219">
    <property type="entry name" value="DNase I-like"/>
    <property type="match status" value="1"/>
</dbReference>